<keyword evidence="6" id="KW-0238">DNA-binding</keyword>
<dbReference type="PANTHER" id="PTHR46245:SF2">
    <property type="entry name" value="B3 DOMAIN-CONTAINING TRANSCRIPTION REPRESSOR VAL2"/>
    <property type="match status" value="1"/>
</dbReference>
<feature type="domain" description="CW-type" evidence="10">
    <location>
        <begin position="555"/>
        <end position="605"/>
    </location>
</feature>
<evidence type="ECO:0000256" key="4">
    <source>
        <dbReference type="ARBA" id="ARBA00022833"/>
    </source>
</evidence>
<comment type="subcellular location">
    <subcellularLocation>
        <location evidence="1">Nucleus</location>
    </subcellularLocation>
</comment>
<dbReference type="Gene3D" id="2.40.330.10">
    <property type="entry name" value="DNA-binding pseudobarrel domain"/>
    <property type="match status" value="1"/>
</dbReference>
<evidence type="ECO:0000313" key="11">
    <source>
        <dbReference type="EMBL" id="KAG5552819.1"/>
    </source>
</evidence>
<evidence type="ECO:0000256" key="5">
    <source>
        <dbReference type="ARBA" id="ARBA00023015"/>
    </source>
</evidence>
<evidence type="ECO:0000256" key="9">
    <source>
        <dbReference type="SAM" id="MobiDB-lite"/>
    </source>
</evidence>
<gene>
    <name evidence="11" type="ORF">RHGRI_010804</name>
</gene>
<keyword evidence="12" id="KW-1185">Reference proteome</keyword>
<feature type="region of interest" description="Disordered" evidence="9">
    <location>
        <begin position="883"/>
        <end position="936"/>
    </location>
</feature>
<evidence type="ECO:0000256" key="3">
    <source>
        <dbReference type="ARBA" id="ARBA00022771"/>
    </source>
</evidence>
<reference evidence="11" key="1">
    <citation type="submission" date="2020-08" db="EMBL/GenBank/DDBJ databases">
        <title>Plant Genome Project.</title>
        <authorList>
            <person name="Zhang R.-G."/>
        </authorList>
    </citation>
    <scope>NUCLEOTIDE SEQUENCE</scope>
    <source>
        <strain evidence="11">WSP0</strain>
        <tissue evidence="11">Leaf</tissue>
    </source>
</reference>
<evidence type="ECO:0000256" key="2">
    <source>
        <dbReference type="ARBA" id="ARBA00022723"/>
    </source>
</evidence>
<protein>
    <recommendedName>
        <fullName evidence="10">CW-type domain-containing protein</fullName>
    </recommendedName>
</protein>
<proteinExistence type="predicted"/>
<dbReference type="PANTHER" id="PTHR46245">
    <property type="entry name" value="B3 DOMAIN-CONTAINING PROTEIN OS07G0563300"/>
    <property type="match status" value="1"/>
</dbReference>
<dbReference type="Gene3D" id="3.30.40.100">
    <property type="match status" value="1"/>
</dbReference>
<dbReference type="AlphaFoldDB" id="A0AAV6KKR2"/>
<dbReference type="InterPro" id="IPR057743">
    <property type="entry name" value="Zfn_VAL1-3_N"/>
</dbReference>
<keyword evidence="8" id="KW-0539">Nucleus</keyword>
<dbReference type="GO" id="GO:0003677">
    <property type="term" value="F:DNA binding"/>
    <property type="evidence" value="ECO:0007669"/>
    <property type="project" value="UniProtKB-KW"/>
</dbReference>
<feature type="compositionally biased region" description="Low complexity" evidence="9">
    <location>
        <begin position="883"/>
        <end position="898"/>
    </location>
</feature>
<evidence type="ECO:0000256" key="7">
    <source>
        <dbReference type="ARBA" id="ARBA00023163"/>
    </source>
</evidence>
<evidence type="ECO:0000256" key="6">
    <source>
        <dbReference type="ARBA" id="ARBA00023125"/>
    </source>
</evidence>
<organism evidence="11 12">
    <name type="scientific">Rhododendron griersonianum</name>
    <dbReference type="NCBI Taxonomy" id="479676"/>
    <lineage>
        <taxon>Eukaryota</taxon>
        <taxon>Viridiplantae</taxon>
        <taxon>Streptophyta</taxon>
        <taxon>Embryophyta</taxon>
        <taxon>Tracheophyta</taxon>
        <taxon>Spermatophyta</taxon>
        <taxon>Magnoliopsida</taxon>
        <taxon>eudicotyledons</taxon>
        <taxon>Gunneridae</taxon>
        <taxon>Pentapetalae</taxon>
        <taxon>asterids</taxon>
        <taxon>Ericales</taxon>
        <taxon>Ericaceae</taxon>
        <taxon>Ericoideae</taxon>
        <taxon>Rhodoreae</taxon>
        <taxon>Rhododendron</taxon>
    </lineage>
</organism>
<comment type="caution">
    <text evidence="11">The sequence shown here is derived from an EMBL/GenBank/DDBJ whole genome shotgun (WGS) entry which is preliminary data.</text>
</comment>
<keyword evidence="7" id="KW-0804">Transcription</keyword>
<dbReference type="EMBL" id="JACTNZ010000004">
    <property type="protein sequence ID" value="KAG5552819.1"/>
    <property type="molecule type" value="Genomic_DNA"/>
</dbReference>
<evidence type="ECO:0000256" key="1">
    <source>
        <dbReference type="ARBA" id="ARBA00004123"/>
    </source>
</evidence>
<dbReference type="Proteomes" id="UP000823749">
    <property type="component" value="Chromosome 4"/>
</dbReference>
<name>A0AAV6KKR2_9ERIC</name>
<evidence type="ECO:0000259" key="10">
    <source>
        <dbReference type="PROSITE" id="PS51050"/>
    </source>
</evidence>
<keyword evidence="4" id="KW-0862">Zinc</keyword>
<feature type="compositionally biased region" description="Basic and acidic residues" evidence="9">
    <location>
        <begin position="903"/>
        <end position="912"/>
    </location>
</feature>
<feature type="compositionally biased region" description="Polar residues" evidence="9">
    <location>
        <begin position="178"/>
        <end position="196"/>
    </location>
</feature>
<evidence type="ECO:0000256" key="8">
    <source>
        <dbReference type="ARBA" id="ARBA00023242"/>
    </source>
</evidence>
<keyword evidence="2" id="KW-0479">Metal-binding</keyword>
<feature type="region of interest" description="Disordered" evidence="9">
    <location>
        <begin position="172"/>
        <end position="196"/>
    </location>
</feature>
<evidence type="ECO:0000313" key="12">
    <source>
        <dbReference type="Proteomes" id="UP000823749"/>
    </source>
</evidence>
<dbReference type="Pfam" id="PF25813">
    <property type="entry name" value="zf_VAL1_N"/>
    <property type="match status" value="1"/>
</dbReference>
<accession>A0AAV6KKR2</accession>
<keyword evidence="3" id="KW-0863">Zinc-finger</keyword>
<dbReference type="InterPro" id="IPR015300">
    <property type="entry name" value="DNA-bd_pseudobarrel_sf"/>
</dbReference>
<dbReference type="InterPro" id="IPR011124">
    <property type="entry name" value="Znf_CW"/>
</dbReference>
<keyword evidence="5" id="KW-0805">Transcription regulation</keyword>
<dbReference type="Pfam" id="PF07496">
    <property type="entry name" value="zf-CW"/>
    <property type="match status" value="1"/>
</dbReference>
<dbReference type="PROSITE" id="PS51050">
    <property type="entry name" value="ZF_CW"/>
    <property type="match status" value="1"/>
</dbReference>
<sequence length="936" mass="103714">MSSRVCMNGLCGASSSSEWKKGWPLRSGEFANLCDNCGPVYEQLVFCDTFHTKHTGWRECSSCGKRLHCGCIASSSLLELLDSGGVKCVGCTRSSGLQPMSNDEKPKGISMSTTNGDGEMRLTSVDHQVDTSNGEINRKRLEKSEECNALKELLPTHIDFANGERTKEEEVFPPQAEVGNTSSSNFNQASDGSSESAKVDICRENMGIKDMYGSLAQTNLTIALTSPSGIPNPFTGVVIEERNLGKTVSSFHQLSRSRHLLPKPHKSALATGLEINSSMGSHIRVARPPAEGRVKNQLLPRYWPRITDQELQLISGDSNSTIVPLFEKVLSASDAGRIGRLVLPKACAESFYSLSILHFFRPFLAVTFSRRDPEGKLLMGFRKASNAMAMQVIAFVRATHVSLIANGAFSREPFFSGVVENLPIINGYSGLLQSLKGSTDPHLNALSKHLNSAGGDFSWNIMEKHGIDPKDGLQPTSMLVPERKKSRNIGLKSKRLLIDSQDALELKLTWEVAQDMLCPPLSEKPSIVSIEDHEFEEYEEPPVFGKSSIFTARSSGGQEQWTQCDSCSKWRRLPADFLLPPKWTCQHNIWDQKRCSCSAPDELNPRELENLLRMNKGGFGLTCMGQCAICIVVISMILRAVTDNMKTFMCAIRKPDVVVRSLLKYTEDRHFYCHTDFKKRRTATNHRSLQEHEPSDLEALANAALLGDNANDPTAGSVAATTKHPRHRPGCSCIVCIQPPSGKGKHKPTCTCIVCMTVKRRFKTLMTRKKKRQSEREAEVAQRNNHFIWSNSTTKDESEVDSTIRHHDALENNGIFPNEFQLRVQNNNLDAIGKEQLDLNSDPEREGHFRHQGSTRVSMMSLLQVANQPLENYLKQNGLTSLVSEQQGSSGSQSLPQGTNGESEGRVHEDHNSVAAPVAQEENRDDELDQSQNDPS</sequence>
<dbReference type="GO" id="GO:0005634">
    <property type="term" value="C:nucleus"/>
    <property type="evidence" value="ECO:0007669"/>
    <property type="project" value="UniProtKB-SubCell"/>
</dbReference>
<dbReference type="GO" id="GO:0008270">
    <property type="term" value="F:zinc ion binding"/>
    <property type="evidence" value="ECO:0007669"/>
    <property type="project" value="UniProtKB-KW"/>
</dbReference>